<reference evidence="2 3" key="1">
    <citation type="journal article" date="2020" name="ISME J.">
        <title>Comparative genomics reveals insights into cyanobacterial evolution and habitat adaptation.</title>
        <authorList>
            <person name="Chen M.Y."/>
            <person name="Teng W.K."/>
            <person name="Zhao L."/>
            <person name="Hu C.X."/>
            <person name="Zhou Y.K."/>
            <person name="Han B.P."/>
            <person name="Song L.R."/>
            <person name="Shu W.S."/>
        </authorList>
    </citation>
    <scope>NUCLEOTIDE SEQUENCE [LARGE SCALE GENOMIC DNA]</scope>
    <source>
        <strain evidence="2 3">FACHB-196</strain>
    </source>
</reference>
<sequence>MKRSTLILILLALGLGGFVYFFETKNSTQQEETKEQKQQLFSFAADDIQSLTVKTKDYTLNLEHSNKLEPPKWLIKSPISEPANDAIVSYLLDLLVKGKSEKTLSTPLSQLPEFGLDKPQSTIDIKLKNQQTHQLSLGKSNFNKSFLYAQTDPNIQENGKMNLLLVSPDFINAVNRELSEWKQNANNLESQPLPLLPLPTPTNSK</sequence>
<keyword evidence="3" id="KW-1185">Reference proteome</keyword>
<feature type="domain" description="DUF4340" evidence="1">
    <location>
        <begin position="73"/>
        <end position="182"/>
    </location>
</feature>
<dbReference type="RefSeq" id="WP_190716518.1">
    <property type="nucleotide sequence ID" value="NZ_JACJST010000016.1"/>
</dbReference>
<accession>A0ABR8FK64</accession>
<dbReference type="EMBL" id="JACJST010000016">
    <property type="protein sequence ID" value="MBD2569587.1"/>
    <property type="molecule type" value="Genomic_DNA"/>
</dbReference>
<evidence type="ECO:0000259" key="1">
    <source>
        <dbReference type="Pfam" id="PF14238"/>
    </source>
</evidence>
<name>A0ABR8FK64_9NOST</name>
<proteinExistence type="predicted"/>
<protein>
    <submittedName>
        <fullName evidence="2">DUF4340 domain-containing protein</fullName>
    </submittedName>
</protein>
<dbReference type="Proteomes" id="UP000640531">
    <property type="component" value="Unassembled WGS sequence"/>
</dbReference>
<gene>
    <name evidence="2" type="ORF">H6G59_17145</name>
</gene>
<dbReference type="Pfam" id="PF14238">
    <property type="entry name" value="DUF4340"/>
    <property type="match status" value="1"/>
</dbReference>
<evidence type="ECO:0000313" key="2">
    <source>
        <dbReference type="EMBL" id="MBD2569587.1"/>
    </source>
</evidence>
<dbReference type="InterPro" id="IPR025641">
    <property type="entry name" value="DUF4340"/>
</dbReference>
<organism evidence="2 3">
    <name type="scientific">Anabaena lutea FACHB-196</name>
    <dbReference type="NCBI Taxonomy" id="2692881"/>
    <lineage>
        <taxon>Bacteria</taxon>
        <taxon>Bacillati</taxon>
        <taxon>Cyanobacteriota</taxon>
        <taxon>Cyanophyceae</taxon>
        <taxon>Nostocales</taxon>
        <taxon>Nostocaceae</taxon>
        <taxon>Anabaena</taxon>
    </lineage>
</organism>
<evidence type="ECO:0000313" key="3">
    <source>
        <dbReference type="Proteomes" id="UP000640531"/>
    </source>
</evidence>
<comment type="caution">
    <text evidence="2">The sequence shown here is derived from an EMBL/GenBank/DDBJ whole genome shotgun (WGS) entry which is preliminary data.</text>
</comment>